<dbReference type="AlphaFoldDB" id="D8UGW6"/>
<evidence type="ECO:0000313" key="2">
    <source>
        <dbReference type="EMBL" id="EFJ41024.1"/>
    </source>
</evidence>
<feature type="chain" id="PRO_5003124526" evidence="1">
    <location>
        <begin position="27"/>
        <end position="324"/>
    </location>
</feature>
<accession>D8UGW6</accession>
<dbReference type="InParanoid" id="D8UGW6"/>
<dbReference type="KEGG" id="vcn:VOLCADRAFT_99040"/>
<sequence length="324" mass="34852">MRLNAPNILVLTTKLLLCWALGSTVAKVPSVSLYHSEFKGVIDHSWDDGSRNLIVQLKSTGFDVHIAVDGQPAGLGSADAMDAYIIPAQNGQVLYSNAEDMEQVAAFVSSGGLVIILDAGLGEGAATCDFVSKALKYQGKWLMCKQSHITEPLTRPTLSRWASSFLPDIRGSIPWPRELEVSPATGLSTWCHHEDVHAVTVPLYVAVADDDRAFLAAQAFSKVGSPGAVVWLGYSWKDGPQPQWGALLKKLITDFANDARGSAFSGHPVNPVTSGKYGLKPQATKDIEEVQETVFHRALAAAAGTSRFDHHPNAKAMMTAVARF</sequence>
<protein>
    <submittedName>
        <fullName evidence="2">Uncharacterized protein</fullName>
    </submittedName>
</protein>
<evidence type="ECO:0000256" key="1">
    <source>
        <dbReference type="SAM" id="SignalP"/>
    </source>
</evidence>
<dbReference type="OrthoDB" id="533139at2759"/>
<reference evidence="2 3" key="1">
    <citation type="journal article" date="2010" name="Science">
        <title>Genomic analysis of organismal complexity in the multicellular green alga Volvox carteri.</title>
        <authorList>
            <person name="Prochnik S.E."/>
            <person name="Umen J."/>
            <person name="Nedelcu A.M."/>
            <person name="Hallmann A."/>
            <person name="Miller S.M."/>
            <person name="Nishii I."/>
            <person name="Ferris P."/>
            <person name="Kuo A."/>
            <person name="Mitros T."/>
            <person name="Fritz-Laylin L.K."/>
            <person name="Hellsten U."/>
            <person name="Chapman J."/>
            <person name="Simakov O."/>
            <person name="Rensing S.A."/>
            <person name="Terry A."/>
            <person name="Pangilinan J."/>
            <person name="Kapitonov V."/>
            <person name="Jurka J."/>
            <person name="Salamov A."/>
            <person name="Shapiro H."/>
            <person name="Schmutz J."/>
            <person name="Grimwood J."/>
            <person name="Lindquist E."/>
            <person name="Lucas S."/>
            <person name="Grigoriev I.V."/>
            <person name="Schmitt R."/>
            <person name="Kirk D."/>
            <person name="Rokhsar D.S."/>
        </authorList>
    </citation>
    <scope>NUCLEOTIDE SEQUENCE [LARGE SCALE GENOMIC DNA]</scope>
    <source>
        <strain evidence="3">f. Nagariensis / Eve</strain>
    </source>
</reference>
<gene>
    <name evidence="2" type="ORF">VOLCADRAFT_99040</name>
</gene>
<keyword evidence="1" id="KW-0732">Signal</keyword>
<evidence type="ECO:0000313" key="3">
    <source>
        <dbReference type="Proteomes" id="UP000001058"/>
    </source>
</evidence>
<organism evidence="3">
    <name type="scientific">Volvox carteri f. nagariensis</name>
    <dbReference type="NCBI Taxonomy" id="3068"/>
    <lineage>
        <taxon>Eukaryota</taxon>
        <taxon>Viridiplantae</taxon>
        <taxon>Chlorophyta</taxon>
        <taxon>core chlorophytes</taxon>
        <taxon>Chlorophyceae</taxon>
        <taxon>CS clade</taxon>
        <taxon>Chlamydomonadales</taxon>
        <taxon>Volvocaceae</taxon>
        <taxon>Volvox</taxon>
    </lineage>
</organism>
<dbReference type="RefSeq" id="XP_002957888.1">
    <property type="nucleotide sequence ID" value="XM_002957842.1"/>
</dbReference>
<name>D8UGW6_VOLCA</name>
<dbReference type="Proteomes" id="UP000001058">
    <property type="component" value="Unassembled WGS sequence"/>
</dbReference>
<dbReference type="GeneID" id="9622985"/>
<dbReference type="EMBL" id="GL378402">
    <property type="protein sequence ID" value="EFJ41024.1"/>
    <property type="molecule type" value="Genomic_DNA"/>
</dbReference>
<keyword evidence="3" id="KW-1185">Reference proteome</keyword>
<feature type="signal peptide" evidence="1">
    <location>
        <begin position="1"/>
        <end position="26"/>
    </location>
</feature>
<proteinExistence type="predicted"/>